<sequence>MANDSTATCVDILLAIILPPLGVFLKYGCGLEFWICCLLTLFGWLPGIIYAVYAITKN</sequence>
<evidence type="ECO:0000256" key="2">
    <source>
        <dbReference type="ARBA" id="ARBA00009530"/>
    </source>
</evidence>
<evidence type="ECO:0000256" key="5">
    <source>
        <dbReference type="ARBA" id="ARBA00023136"/>
    </source>
</evidence>
<proteinExistence type="inferred from homology"/>
<feature type="transmembrane region" description="Helical" evidence="6">
    <location>
        <begin position="7"/>
        <end position="25"/>
    </location>
</feature>
<evidence type="ECO:0000313" key="8">
    <source>
        <dbReference type="Proteomes" id="UP001345219"/>
    </source>
</evidence>
<dbReference type="EMBL" id="JAXIOK010000015">
    <property type="protein sequence ID" value="KAK4753986.1"/>
    <property type="molecule type" value="Genomic_DNA"/>
</dbReference>
<dbReference type="GO" id="GO:0016020">
    <property type="term" value="C:membrane"/>
    <property type="evidence" value="ECO:0007669"/>
    <property type="project" value="UniProtKB-SubCell"/>
</dbReference>
<dbReference type="Pfam" id="PF01679">
    <property type="entry name" value="Pmp3"/>
    <property type="match status" value="1"/>
</dbReference>
<evidence type="ECO:0000256" key="6">
    <source>
        <dbReference type="SAM" id="Phobius"/>
    </source>
</evidence>
<feature type="transmembrane region" description="Helical" evidence="6">
    <location>
        <begin position="31"/>
        <end position="55"/>
    </location>
</feature>
<dbReference type="InterPro" id="IPR000612">
    <property type="entry name" value="PMP3"/>
</dbReference>
<reference evidence="7 8" key="1">
    <citation type="journal article" date="2023" name="Hortic Res">
        <title>Pangenome of water caltrop reveals structural variations and asymmetric subgenome divergence after allopolyploidization.</title>
        <authorList>
            <person name="Zhang X."/>
            <person name="Chen Y."/>
            <person name="Wang L."/>
            <person name="Yuan Y."/>
            <person name="Fang M."/>
            <person name="Shi L."/>
            <person name="Lu R."/>
            <person name="Comes H.P."/>
            <person name="Ma Y."/>
            <person name="Chen Y."/>
            <person name="Huang G."/>
            <person name="Zhou Y."/>
            <person name="Zheng Z."/>
            <person name="Qiu Y."/>
        </authorList>
    </citation>
    <scope>NUCLEOTIDE SEQUENCE [LARGE SCALE GENOMIC DNA]</scope>
    <source>
        <tissue evidence="7">Roots</tissue>
    </source>
</reference>
<name>A0AAN7JUC1_9MYRT</name>
<keyword evidence="4 6" id="KW-1133">Transmembrane helix</keyword>
<dbReference type="AlphaFoldDB" id="A0AAN7JUC1"/>
<comment type="caution">
    <text evidence="7">The sequence shown here is derived from an EMBL/GenBank/DDBJ whole genome shotgun (WGS) entry which is preliminary data.</text>
</comment>
<keyword evidence="5 6" id="KW-0472">Membrane</keyword>
<accession>A0AAN7JUC1</accession>
<dbReference type="PANTHER" id="PTHR21659">
    <property type="entry name" value="HYDROPHOBIC PROTEIN RCI2 LOW TEMPERATURE AND SALT RESPONSIVE PROTEIN LTI6 -RELATED"/>
    <property type="match status" value="1"/>
</dbReference>
<comment type="similarity">
    <text evidence="2">Belongs to the UPF0057 (PMP3) family.</text>
</comment>
<gene>
    <name evidence="7" type="ORF">SAY87_002090</name>
</gene>
<comment type="subcellular location">
    <subcellularLocation>
        <location evidence="1">Membrane</location>
    </subcellularLocation>
</comment>
<dbReference type="PANTHER" id="PTHR21659:SF120">
    <property type="entry name" value="HYDROPHOBIC PROTEIN LTI6B"/>
    <property type="match status" value="1"/>
</dbReference>
<organism evidence="7 8">
    <name type="scientific">Trapa incisa</name>
    <dbReference type="NCBI Taxonomy" id="236973"/>
    <lineage>
        <taxon>Eukaryota</taxon>
        <taxon>Viridiplantae</taxon>
        <taxon>Streptophyta</taxon>
        <taxon>Embryophyta</taxon>
        <taxon>Tracheophyta</taxon>
        <taxon>Spermatophyta</taxon>
        <taxon>Magnoliopsida</taxon>
        <taxon>eudicotyledons</taxon>
        <taxon>Gunneridae</taxon>
        <taxon>Pentapetalae</taxon>
        <taxon>rosids</taxon>
        <taxon>malvids</taxon>
        <taxon>Myrtales</taxon>
        <taxon>Lythraceae</taxon>
        <taxon>Trapa</taxon>
    </lineage>
</organism>
<evidence type="ECO:0000256" key="3">
    <source>
        <dbReference type="ARBA" id="ARBA00022692"/>
    </source>
</evidence>
<dbReference type="PROSITE" id="PS01309">
    <property type="entry name" value="UPF0057"/>
    <property type="match status" value="1"/>
</dbReference>
<protein>
    <submittedName>
        <fullName evidence="7">Uncharacterized protein</fullName>
    </submittedName>
</protein>
<keyword evidence="8" id="KW-1185">Reference proteome</keyword>
<evidence type="ECO:0000256" key="1">
    <source>
        <dbReference type="ARBA" id="ARBA00004370"/>
    </source>
</evidence>
<evidence type="ECO:0000256" key="4">
    <source>
        <dbReference type="ARBA" id="ARBA00022989"/>
    </source>
</evidence>
<dbReference type="Proteomes" id="UP001345219">
    <property type="component" value="Chromosome 2"/>
</dbReference>
<keyword evidence="3 6" id="KW-0812">Transmembrane</keyword>
<evidence type="ECO:0000313" key="7">
    <source>
        <dbReference type="EMBL" id="KAK4753986.1"/>
    </source>
</evidence>